<keyword evidence="1" id="KW-0004">4Fe-4S</keyword>
<gene>
    <name evidence="8" type="ORF">LZ11_00205</name>
</gene>
<comment type="caution">
    <text evidence="8">The sequence shown here is derived from an EMBL/GenBank/DDBJ whole genome shotgun (WGS) entry which is preliminary data.</text>
</comment>
<dbReference type="InterPro" id="IPR006638">
    <property type="entry name" value="Elp3/MiaA/NifB-like_rSAM"/>
</dbReference>
<keyword evidence="8" id="KW-0670">Pyruvate</keyword>
<dbReference type="EMBL" id="VNHO01000002">
    <property type="protein sequence ID" value="TYP58750.1"/>
    <property type="molecule type" value="Genomic_DNA"/>
</dbReference>
<dbReference type="SFLD" id="SFLDG01101">
    <property type="entry name" value="Uncharacterised_Radical_SAM_Su"/>
    <property type="match status" value="1"/>
</dbReference>
<dbReference type="GO" id="GO:0016829">
    <property type="term" value="F:lyase activity"/>
    <property type="evidence" value="ECO:0007669"/>
    <property type="project" value="UniProtKB-KW"/>
</dbReference>
<protein>
    <submittedName>
        <fullName evidence="8">Pyruvate formate lyase activating enzyme</fullName>
    </submittedName>
</protein>
<dbReference type="PIRSF" id="PIRSF004869">
    <property type="entry name" value="PflX_prd"/>
    <property type="match status" value="1"/>
</dbReference>
<sequence>MTHPVDSGTKKEAMYHEKMGDGHVQCFLCPHHCRISQGRSGICRVRKNIEGRLYSMNYGRISSWGMDPIEKKPLYHFYPGSWIFSVGSFGCNFRCKFCQNWQIAQVEEVPTEEVSAEHLVEVAKKEAGNIGIAYTYNEPSIWYEYVYECAMLAKREGLKNVLVTNGFIEKEPLEQLLPYVDAMNIDVKAYTEDFYRDLAAGSLSAVKRTVERAQEVCHVEITTLLIPGLNDRDEEIEALARWLSSIRRDIPLHLTRYFPNYRMDLPPTPVSTLKRARETASKYLDYVYTGNVADEEGSNTYCPRCGEAVIRRYNYRVQVEMRGGKCGKCGGEISVVN</sequence>
<proteinExistence type="predicted"/>
<dbReference type="GO" id="GO:0051539">
    <property type="term" value="F:4 iron, 4 sulfur cluster binding"/>
    <property type="evidence" value="ECO:0007669"/>
    <property type="project" value="UniProtKB-KW"/>
</dbReference>
<dbReference type="PANTHER" id="PTHR30352:SF5">
    <property type="entry name" value="PYRUVATE FORMATE-LYASE 1-ACTIVATING ENZYME"/>
    <property type="match status" value="1"/>
</dbReference>
<evidence type="ECO:0000256" key="2">
    <source>
        <dbReference type="ARBA" id="ARBA00022691"/>
    </source>
</evidence>
<dbReference type="SMART" id="SM00729">
    <property type="entry name" value="Elp3"/>
    <property type="match status" value="1"/>
</dbReference>
<keyword evidence="2 6" id="KW-0949">S-adenosyl-L-methionine</keyword>
<dbReference type="SFLD" id="SFLDS00029">
    <property type="entry name" value="Radical_SAM"/>
    <property type="match status" value="1"/>
</dbReference>
<keyword evidence="5 6" id="KW-0411">Iron-sulfur</keyword>
<dbReference type="SUPFAM" id="SSF102114">
    <property type="entry name" value="Radical SAM enzymes"/>
    <property type="match status" value="1"/>
</dbReference>
<evidence type="ECO:0000256" key="3">
    <source>
        <dbReference type="ARBA" id="ARBA00022723"/>
    </source>
</evidence>
<dbReference type="PANTHER" id="PTHR30352">
    <property type="entry name" value="PYRUVATE FORMATE-LYASE-ACTIVATING ENZYME"/>
    <property type="match status" value="1"/>
</dbReference>
<dbReference type="Gene3D" id="3.20.20.70">
    <property type="entry name" value="Aldolase class I"/>
    <property type="match status" value="1"/>
</dbReference>
<name>A0A5S5AY17_9FIRM</name>
<evidence type="ECO:0000259" key="7">
    <source>
        <dbReference type="PROSITE" id="PS51918"/>
    </source>
</evidence>
<keyword evidence="8" id="KW-0456">Lyase</keyword>
<dbReference type="Pfam" id="PF04055">
    <property type="entry name" value="Radical_SAM"/>
    <property type="match status" value="1"/>
</dbReference>
<comment type="cofactor">
    <cofactor evidence="6">
        <name>[4Fe-4S] cluster</name>
        <dbReference type="ChEBI" id="CHEBI:49883"/>
    </cofactor>
    <text evidence="6">Binds 1 [4Fe-4S] cluster. The cluster is coordinated with 3 cysteines and an exchangeable S-adenosyl-L-methionine.</text>
</comment>
<keyword evidence="9" id="KW-1185">Reference proteome</keyword>
<dbReference type="InterPro" id="IPR016431">
    <property type="entry name" value="Pyrv-formate_lyase-activ_prd"/>
</dbReference>
<feature type="binding site" evidence="6">
    <location>
        <position position="95"/>
    </location>
    <ligand>
        <name>[4Fe-4S] cluster</name>
        <dbReference type="ChEBI" id="CHEBI:49883"/>
        <note>4Fe-4S-S-AdoMet</note>
    </ligand>
</feature>
<keyword evidence="3 6" id="KW-0479">Metal-binding</keyword>
<accession>A0A5S5AY17</accession>
<dbReference type="AlphaFoldDB" id="A0A5S5AY17"/>
<feature type="domain" description="Radical SAM core" evidence="7">
    <location>
        <begin position="76"/>
        <end position="291"/>
    </location>
</feature>
<dbReference type="InterPro" id="IPR007197">
    <property type="entry name" value="rSAM"/>
</dbReference>
<dbReference type="PROSITE" id="PS51918">
    <property type="entry name" value="RADICAL_SAM"/>
    <property type="match status" value="1"/>
</dbReference>
<dbReference type="InterPro" id="IPR027596">
    <property type="entry name" value="AmmeMemoSam_rS"/>
</dbReference>
<evidence type="ECO:0000256" key="1">
    <source>
        <dbReference type="ARBA" id="ARBA00022485"/>
    </source>
</evidence>
<evidence type="ECO:0000313" key="8">
    <source>
        <dbReference type="EMBL" id="TYP58750.1"/>
    </source>
</evidence>
<dbReference type="NCBIfam" id="TIGR04337">
    <property type="entry name" value="AmmeMemoSam_rS"/>
    <property type="match status" value="1"/>
</dbReference>
<reference evidence="8 9" key="1">
    <citation type="submission" date="2019-07" db="EMBL/GenBank/DDBJ databases">
        <title>Genomic Encyclopedia of Type Strains, Phase I: the one thousand microbial genomes (KMG-I) project.</title>
        <authorList>
            <person name="Kyrpides N."/>
        </authorList>
    </citation>
    <scope>NUCLEOTIDE SEQUENCE [LARGE SCALE GENOMIC DNA]</scope>
    <source>
        <strain evidence="8 9">DSM 16647</strain>
    </source>
</reference>
<feature type="binding site" evidence="6">
    <location>
        <position position="98"/>
    </location>
    <ligand>
        <name>[4Fe-4S] cluster</name>
        <dbReference type="ChEBI" id="CHEBI:49883"/>
        <note>4Fe-4S-S-AdoMet</note>
    </ligand>
</feature>
<evidence type="ECO:0000313" key="9">
    <source>
        <dbReference type="Proteomes" id="UP000322294"/>
    </source>
</evidence>
<dbReference type="CDD" id="cd01335">
    <property type="entry name" value="Radical_SAM"/>
    <property type="match status" value="1"/>
</dbReference>
<evidence type="ECO:0000256" key="4">
    <source>
        <dbReference type="ARBA" id="ARBA00023004"/>
    </source>
</evidence>
<dbReference type="GO" id="GO:0046872">
    <property type="term" value="F:metal ion binding"/>
    <property type="evidence" value="ECO:0007669"/>
    <property type="project" value="UniProtKB-KW"/>
</dbReference>
<evidence type="ECO:0000256" key="5">
    <source>
        <dbReference type="ARBA" id="ARBA00023014"/>
    </source>
</evidence>
<organism evidence="8 9">
    <name type="scientific">Thermosediminibacter litoriperuensis</name>
    <dbReference type="NCBI Taxonomy" id="291989"/>
    <lineage>
        <taxon>Bacteria</taxon>
        <taxon>Bacillati</taxon>
        <taxon>Bacillota</taxon>
        <taxon>Clostridia</taxon>
        <taxon>Thermosediminibacterales</taxon>
        <taxon>Thermosediminibacteraceae</taxon>
        <taxon>Thermosediminibacter</taxon>
    </lineage>
</organism>
<dbReference type="Proteomes" id="UP000322294">
    <property type="component" value="Unassembled WGS sequence"/>
</dbReference>
<feature type="binding site" evidence="6">
    <location>
        <position position="91"/>
    </location>
    <ligand>
        <name>[4Fe-4S] cluster</name>
        <dbReference type="ChEBI" id="CHEBI:49883"/>
        <note>4Fe-4S-S-AdoMet</note>
    </ligand>
</feature>
<evidence type="ECO:0000256" key="6">
    <source>
        <dbReference type="PIRSR" id="PIRSR004869-50"/>
    </source>
</evidence>
<dbReference type="InterPro" id="IPR058240">
    <property type="entry name" value="rSAM_sf"/>
</dbReference>
<dbReference type="InterPro" id="IPR013785">
    <property type="entry name" value="Aldolase_TIM"/>
</dbReference>
<dbReference type="InterPro" id="IPR034457">
    <property type="entry name" value="Organic_radical-activating"/>
</dbReference>
<keyword evidence="4 6" id="KW-0408">Iron</keyword>